<keyword evidence="3" id="KW-1003">Cell membrane</keyword>
<reference evidence="11" key="1">
    <citation type="submission" date="2018-06" db="EMBL/GenBank/DDBJ databases">
        <authorList>
            <person name="Zhirakovskaya E."/>
        </authorList>
    </citation>
    <scope>NUCLEOTIDE SEQUENCE</scope>
</reference>
<comment type="similarity">
    <text evidence="2">Belongs to the MscS (TC 1.A.23) family.</text>
</comment>
<dbReference type="PANTHER" id="PTHR30221:SF1">
    <property type="entry name" value="SMALL-CONDUCTANCE MECHANOSENSITIVE CHANNEL"/>
    <property type="match status" value="1"/>
</dbReference>
<feature type="transmembrane region" description="Helical" evidence="7">
    <location>
        <begin position="347"/>
        <end position="366"/>
    </location>
</feature>
<evidence type="ECO:0000256" key="6">
    <source>
        <dbReference type="ARBA" id="ARBA00023136"/>
    </source>
</evidence>
<dbReference type="EMBL" id="UOFH01000145">
    <property type="protein sequence ID" value="VAW60451.1"/>
    <property type="molecule type" value="Genomic_DNA"/>
</dbReference>
<feature type="transmembrane region" description="Helical" evidence="7">
    <location>
        <begin position="304"/>
        <end position="326"/>
    </location>
</feature>
<evidence type="ECO:0000256" key="2">
    <source>
        <dbReference type="ARBA" id="ARBA00008017"/>
    </source>
</evidence>
<evidence type="ECO:0000256" key="1">
    <source>
        <dbReference type="ARBA" id="ARBA00004651"/>
    </source>
</evidence>
<keyword evidence="4 7" id="KW-0812">Transmembrane</keyword>
<dbReference type="InterPro" id="IPR023408">
    <property type="entry name" value="MscS_beta-dom_sf"/>
</dbReference>
<dbReference type="GO" id="GO:0008381">
    <property type="term" value="F:mechanosensitive monoatomic ion channel activity"/>
    <property type="evidence" value="ECO:0007669"/>
    <property type="project" value="InterPro"/>
</dbReference>
<dbReference type="SUPFAM" id="SSF50182">
    <property type="entry name" value="Sm-like ribonucleoproteins"/>
    <property type="match status" value="1"/>
</dbReference>
<dbReference type="AlphaFoldDB" id="A0A3B0WY56"/>
<evidence type="ECO:0000259" key="8">
    <source>
        <dbReference type="Pfam" id="PF00924"/>
    </source>
</evidence>
<dbReference type="InterPro" id="IPR049278">
    <property type="entry name" value="MS_channel_C"/>
</dbReference>
<dbReference type="InterPro" id="IPR045275">
    <property type="entry name" value="MscS_archaea/bacteria_type"/>
</dbReference>
<evidence type="ECO:0000256" key="3">
    <source>
        <dbReference type="ARBA" id="ARBA00022475"/>
    </source>
</evidence>
<dbReference type="SUPFAM" id="SSF82861">
    <property type="entry name" value="Mechanosensitive channel protein MscS (YggB), transmembrane region"/>
    <property type="match status" value="1"/>
</dbReference>
<keyword evidence="6 7" id="KW-0472">Membrane</keyword>
<evidence type="ECO:0000256" key="4">
    <source>
        <dbReference type="ARBA" id="ARBA00022692"/>
    </source>
</evidence>
<dbReference type="SUPFAM" id="SSF82689">
    <property type="entry name" value="Mechanosensitive channel protein MscS (YggB), C-terminal domain"/>
    <property type="match status" value="1"/>
</dbReference>
<keyword evidence="5 7" id="KW-1133">Transmembrane helix</keyword>
<evidence type="ECO:0000259" key="9">
    <source>
        <dbReference type="Pfam" id="PF21082"/>
    </source>
</evidence>
<dbReference type="Pfam" id="PF00924">
    <property type="entry name" value="MS_channel_2nd"/>
    <property type="match status" value="1"/>
</dbReference>
<dbReference type="Gene3D" id="1.10.287.1260">
    <property type="match status" value="1"/>
</dbReference>
<feature type="domain" description="Mechanosensitive ion channel transmembrane helices 2/3" evidence="10">
    <location>
        <begin position="356"/>
        <end position="391"/>
    </location>
</feature>
<name>A0A3B0WY56_9ZZZZ</name>
<sequence length="561" mass="63545">MVSCLFFSTGLFAQAEQIEKTDEKMVEKTPTNDEVFKQLILEVEALESGIKIKLEELQTLQGEARALLGVRILDLNKSSAIKIKSAASLLQEMKQQGAESKTYTKTLHKHLNRRNKQLYKMYAFMGKQIDKYAKEASSIEIVKRFVYEQKFNKARLIISDILFALQQVIEIKAMLSIDNEHDVRVFSDMLLDISVDMSSRVKLVSTQIKNKKNEISSSRAENKKNLNLELNALNEKRKGIIDGLSLLITLMQKHDINTTKLSQLLITSSGTINQQIFDKEVIVGLFVQWKHEFEKWLKLNASSFVVTSIIIVFILIVFRLISLITGRLLGRAIDSSKMKVSKLLRDFFVVSVRRFVMLIGALIALSQTGVELGPLLAGLGVLGFVVGFALQGVLSNFASGLMILIYRPYDVGDVVEIAKVKGTVKEMSMVSTTMLSFNNERLVIPNNSIWGSLIRNITSETTRRIDLVFKISFDANLEQVEKIFTQEVAAAPAVLSEPAPTIQLNKQHETYFEYIVRPWVNTGDYWSTYWDLQNSINKRMNAEGVPKLNPYEFLKPLINKV</sequence>
<dbReference type="InterPro" id="IPR006685">
    <property type="entry name" value="MscS_channel_2nd"/>
</dbReference>
<dbReference type="InterPro" id="IPR011066">
    <property type="entry name" value="MscS_channel_C_sf"/>
</dbReference>
<gene>
    <name evidence="11" type="ORF">MNBD_GAMMA08-2101</name>
</gene>
<evidence type="ECO:0000256" key="5">
    <source>
        <dbReference type="ARBA" id="ARBA00022989"/>
    </source>
</evidence>
<feature type="domain" description="Mechanosensitive ion channel MscS" evidence="8">
    <location>
        <begin position="393"/>
        <end position="458"/>
    </location>
</feature>
<protein>
    <submittedName>
        <fullName evidence="11">Potassium efflux system KefA protein / Small-conductance mechanosensitive channel</fullName>
    </submittedName>
</protein>
<evidence type="ECO:0000313" key="11">
    <source>
        <dbReference type="EMBL" id="VAW60451.1"/>
    </source>
</evidence>
<dbReference type="Pfam" id="PF21082">
    <property type="entry name" value="MS_channel_3rd"/>
    <property type="match status" value="1"/>
</dbReference>
<dbReference type="InterPro" id="IPR049142">
    <property type="entry name" value="MS_channel_1st"/>
</dbReference>
<organism evidence="11">
    <name type="scientific">hydrothermal vent metagenome</name>
    <dbReference type="NCBI Taxonomy" id="652676"/>
    <lineage>
        <taxon>unclassified sequences</taxon>
        <taxon>metagenomes</taxon>
        <taxon>ecological metagenomes</taxon>
    </lineage>
</organism>
<dbReference type="InterPro" id="IPR011014">
    <property type="entry name" value="MscS_channel_TM-2"/>
</dbReference>
<dbReference type="Gene3D" id="2.30.30.60">
    <property type="match status" value="1"/>
</dbReference>
<dbReference type="GO" id="GO:0005886">
    <property type="term" value="C:plasma membrane"/>
    <property type="evidence" value="ECO:0007669"/>
    <property type="project" value="UniProtKB-SubCell"/>
</dbReference>
<feature type="domain" description="Mechanosensitive ion channel MscS C-terminal" evidence="9">
    <location>
        <begin position="466"/>
        <end position="544"/>
    </location>
</feature>
<dbReference type="Gene3D" id="3.30.70.100">
    <property type="match status" value="1"/>
</dbReference>
<dbReference type="InterPro" id="IPR010920">
    <property type="entry name" value="LSM_dom_sf"/>
</dbReference>
<feature type="transmembrane region" description="Helical" evidence="7">
    <location>
        <begin position="372"/>
        <end position="394"/>
    </location>
</feature>
<dbReference type="Pfam" id="PF21088">
    <property type="entry name" value="MS_channel_1st"/>
    <property type="match status" value="1"/>
</dbReference>
<proteinExistence type="inferred from homology"/>
<accession>A0A3B0WY56</accession>
<evidence type="ECO:0000256" key="7">
    <source>
        <dbReference type="SAM" id="Phobius"/>
    </source>
</evidence>
<dbReference type="PANTHER" id="PTHR30221">
    <property type="entry name" value="SMALL-CONDUCTANCE MECHANOSENSITIVE CHANNEL"/>
    <property type="match status" value="1"/>
</dbReference>
<evidence type="ECO:0000259" key="10">
    <source>
        <dbReference type="Pfam" id="PF21088"/>
    </source>
</evidence>
<comment type="subcellular location">
    <subcellularLocation>
        <location evidence="1">Cell membrane</location>
        <topology evidence="1">Multi-pass membrane protein</topology>
    </subcellularLocation>
</comment>